<proteinExistence type="predicted"/>
<evidence type="ECO:0000313" key="1">
    <source>
        <dbReference type="EMBL" id="KWZ37958.1"/>
    </source>
</evidence>
<protein>
    <recommendedName>
        <fullName evidence="3">DNA-directed RNA polymerase II</fullName>
    </recommendedName>
</protein>
<dbReference type="EMBL" id="LNJQ01000004">
    <property type="protein sequence ID" value="KWZ37958.1"/>
    <property type="molecule type" value="Genomic_DNA"/>
</dbReference>
<evidence type="ECO:0008006" key="3">
    <source>
        <dbReference type="Google" id="ProtNLM"/>
    </source>
</evidence>
<sequence>MIASVLVAVTWPAATFVIWRSAPGAPTLTTPTGALPANVPSVVEPTVALLVGVAAAVTEFAPSATEFAVAAVAPVPIATASAPVATLSGPVEFA</sequence>
<keyword evidence="2" id="KW-1185">Reference proteome</keyword>
<evidence type="ECO:0000313" key="2">
    <source>
        <dbReference type="Proteomes" id="UP000070255"/>
    </source>
</evidence>
<organism evidence="1 2">
    <name type="scientific">Burkholderia savannae</name>
    <dbReference type="NCBI Taxonomy" id="1637837"/>
    <lineage>
        <taxon>Bacteria</taxon>
        <taxon>Pseudomonadati</taxon>
        <taxon>Pseudomonadota</taxon>
        <taxon>Betaproteobacteria</taxon>
        <taxon>Burkholderiales</taxon>
        <taxon>Burkholderiaceae</taxon>
        <taxon>Burkholderia</taxon>
        <taxon>pseudomallei group</taxon>
    </lineage>
</organism>
<comment type="caution">
    <text evidence="1">The sequence shown here is derived from an EMBL/GenBank/DDBJ whole genome shotgun (WGS) entry which is preliminary data.</text>
</comment>
<accession>A0ABR5T409</accession>
<dbReference type="Proteomes" id="UP000070255">
    <property type="component" value="Unassembled WGS sequence"/>
</dbReference>
<reference evidence="1 2" key="1">
    <citation type="submission" date="2015-11" db="EMBL/GenBank/DDBJ databases">
        <authorList>
            <person name="Sahl J."/>
            <person name="Wagner D."/>
            <person name="Keim P."/>
        </authorList>
    </citation>
    <scope>NUCLEOTIDE SEQUENCE [LARGE SCALE GENOMIC DNA]</scope>
    <source>
        <strain evidence="1 2">BDU18</strain>
    </source>
</reference>
<name>A0ABR5T409_9BURK</name>
<gene>
    <name evidence="1" type="ORF">WS72_23900</name>
</gene>